<sequence>MGEHGTSEVLLCSSATVGGIPVTGLLSQGDASVEDVRGEVENDLRYANIEGTGASQYGRPLTPV</sequence>
<dbReference type="RefSeq" id="WP_329506063.1">
    <property type="nucleotide sequence ID" value="NZ_BAAAYZ010000217.1"/>
</dbReference>
<dbReference type="EMBL" id="JAYWVC010000015">
    <property type="protein sequence ID" value="MED7821823.1"/>
    <property type="molecule type" value="Genomic_DNA"/>
</dbReference>
<accession>A0ABU7FEP8</accession>
<dbReference type="SUPFAM" id="SSF56327">
    <property type="entry name" value="LDH C-terminal domain-like"/>
    <property type="match status" value="1"/>
</dbReference>
<reference evidence="1" key="1">
    <citation type="submission" date="2024-01" db="EMBL/GenBank/DDBJ databases">
        <title>First draft genome sequence data of TA4-1, the type strain of Gram-positive actinobacterium Streptomyces chiangmaiensis.</title>
        <authorList>
            <person name="Yasawong M."/>
            <person name="Nantapong N."/>
        </authorList>
    </citation>
    <scope>NUCLEOTIDE SEQUENCE</scope>
    <source>
        <strain evidence="1">TA4-1</strain>
    </source>
</reference>
<gene>
    <name evidence="1" type="ORF">VXC91_07455</name>
</gene>
<dbReference type="InterPro" id="IPR015955">
    <property type="entry name" value="Lactate_DH/Glyco_Ohase_4_C"/>
</dbReference>
<evidence type="ECO:0000313" key="1">
    <source>
        <dbReference type="EMBL" id="MED7821823.1"/>
    </source>
</evidence>
<evidence type="ECO:0000313" key="2">
    <source>
        <dbReference type="Proteomes" id="UP001333996"/>
    </source>
</evidence>
<dbReference type="Gene3D" id="3.90.110.10">
    <property type="entry name" value="Lactate dehydrogenase/glycoside hydrolase, family 4, C-terminal"/>
    <property type="match status" value="1"/>
</dbReference>
<comment type="caution">
    <text evidence="1">The sequence shown here is derived from an EMBL/GenBank/DDBJ whole genome shotgun (WGS) entry which is preliminary data.</text>
</comment>
<proteinExistence type="predicted"/>
<dbReference type="Proteomes" id="UP001333996">
    <property type="component" value="Unassembled WGS sequence"/>
</dbReference>
<name>A0ABU7FEP8_9ACTN</name>
<protein>
    <submittedName>
        <fullName evidence="1">Uncharacterized protein</fullName>
    </submittedName>
</protein>
<organism evidence="1 2">
    <name type="scientific">Streptomyces chiangmaiensis</name>
    <dbReference type="NCBI Taxonomy" id="766497"/>
    <lineage>
        <taxon>Bacteria</taxon>
        <taxon>Bacillati</taxon>
        <taxon>Actinomycetota</taxon>
        <taxon>Actinomycetes</taxon>
        <taxon>Kitasatosporales</taxon>
        <taxon>Streptomycetaceae</taxon>
        <taxon>Streptomyces</taxon>
    </lineage>
</organism>
<keyword evidence="2" id="KW-1185">Reference proteome</keyword>